<dbReference type="InterPro" id="IPR001138">
    <property type="entry name" value="Zn2Cys6_DnaBD"/>
</dbReference>
<dbReference type="Proteomes" id="UP000701801">
    <property type="component" value="Unassembled WGS sequence"/>
</dbReference>
<dbReference type="OrthoDB" id="4222821at2759"/>
<keyword evidence="1" id="KW-0539">Nucleus</keyword>
<dbReference type="GO" id="GO:0000981">
    <property type="term" value="F:DNA-binding transcription factor activity, RNA polymerase II-specific"/>
    <property type="evidence" value="ECO:0007669"/>
    <property type="project" value="InterPro"/>
</dbReference>
<name>A0A9N9LI95_9HELO</name>
<reference evidence="3" key="1">
    <citation type="submission" date="2021-07" db="EMBL/GenBank/DDBJ databases">
        <authorList>
            <person name="Durling M."/>
        </authorList>
    </citation>
    <scope>NUCLEOTIDE SEQUENCE</scope>
</reference>
<evidence type="ECO:0000256" key="1">
    <source>
        <dbReference type="ARBA" id="ARBA00023242"/>
    </source>
</evidence>
<gene>
    <name evidence="3" type="ORF">HYALB_00010831</name>
</gene>
<feature type="compositionally biased region" description="Polar residues" evidence="2">
    <location>
        <begin position="114"/>
        <end position="145"/>
    </location>
</feature>
<dbReference type="AlphaFoldDB" id="A0A9N9LI95"/>
<evidence type="ECO:0000256" key="2">
    <source>
        <dbReference type="SAM" id="MobiDB-lite"/>
    </source>
</evidence>
<keyword evidence="4" id="KW-1185">Reference proteome</keyword>
<comment type="caution">
    <text evidence="3">The sequence shown here is derived from an EMBL/GenBank/DDBJ whole genome shotgun (WGS) entry which is preliminary data.</text>
</comment>
<accession>A0A9N9LI95</accession>
<evidence type="ECO:0008006" key="5">
    <source>
        <dbReference type="Google" id="ProtNLM"/>
    </source>
</evidence>
<proteinExistence type="predicted"/>
<protein>
    <recommendedName>
        <fullName evidence="5">Zn(2)-C6 fungal-type domain-containing protein</fullName>
    </recommendedName>
</protein>
<dbReference type="EMBL" id="CAJVRM010000061">
    <property type="protein sequence ID" value="CAG8973057.1"/>
    <property type="molecule type" value="Genomic_DNA"/>
</dbReference>
<feature type="region of interest" description="Disordered" evidence="2">
    <location>
        <begin position="104"/>
        <end position="145"/>
    </location>
</feature>
<sequence length="557" mass="62340">MVYYDSSLLFYSAVSVSYPRNQTLPDSAWKAFCYTIMQSKESLQRNACDRCRGQKLRCVRLLNPDIEDCEGAAQQKSECCERCKKAGAICINTLVRQRKVIRSDSERWPRDSAPQDSETVQQRFASESEHNTSTNIGLNGDTSKNTNSVTVQQLETSYQEAFSERPVKRRSTERFFGSPTLHQHLNGRNGGDPITGNAQLLRPVDTPPLSASSGSSSRINTAFAADRPDIEVRPIPDFAGQSDASENIMGLFFDQDDQNHMKPELRTNPVVKHILTPMATKEDCMNCLSELSARLLKDFSKTNFANLSDILSFPPMSLKNTLGRVLESSQHFLEIVQFLNDFSSPGNLNPNSSAESECSYSEVWDENDFLSGLSTAYNDGSTVGATIGDSNISFTKNSHHQIPIVDMPTTLTILTCYMWLLQTYNAIFSRIHTSLSNHSQSSPPSMPCILPGLHIGGFDLDNHMDLQMEILIQVTSKRLEQIEETLGIDVISQSHEMNDIKTPMEPGILDTTTATALLEVMFRQDGYKSRSREKPRSAALVKQTMDDIRRLLISKRM</sequence>
<dbReference type="CDD" id="cd00067">
    <property type="entry name" value="GAL4"/>
    <property type="match status" value="1"/>
</dbReference>
<evidence type="ECO:0000313" key="4">
    <source>
        <dbReference type="Proteomes" id="UP000701801"/>
    </source>
</evidence>
<dbReference type="GO" id="GO:0008270">
    <property type="term" value="F:zinc ion binding"/>
    <property type="evidence" value="ECO:0007669"/>
    <property type="project" value="InterPro"/>
</dbReference>
<evidence type="ECO:0000313" key="3">
    <source>
        <dbReference type="EMBL" id="CAG8973057.1"/>
    </source>
</evidence>
<organism evidence="3 4">
    <name type="scientific">Hymenoscyphus albidus</name>
    <dbReference type="NCBI Taxonomy" id="595503"/>
    <lineage>
        <taxon>Eukaryota</taxon>
        <taxon>Fungi</taxon>
        <taxon>Dikarya</taxon>
        <taxon>Ascomycota</taxon>
        <taxon>Pezizomycotina</taxon>
        <taxon>Leotiomycetes</taxon>
        <taxon>Helotiales</taxon>
        <taxon>Helotiaceae</taxon>
        <taxon>Hymenoscyphus</taxon>
    </lineage>
</organism>